<sequence length="284" mass="33315">MDVDNFKHINDTLGHISGDLLLKYVANILKYQVKAPDFVARLGGDEFAIVFEDIKNRQEVTDKIKWLLKYLRRPWIIDSQEFFISYSVGIAIYPEDGENLSTLLKNSDVAMYYVKKNMKDDYCFYLLEIQEQNSKKIKMINDLRHAIDNKEFALFYQPIINLSNGRIIGAEALIRWFHPIKGMISPMEFIPIAEEIGLIHDIERWILKTALEQKKQWEDMGYDDMRLSINISGKSVTRACFINEIRDLLSKVKIKNDKIQFEVTETALMEDLNESTKDLRKYRI</sequence>
<dbReference type="Gene3D" id="3.30.70.270">
    <property type="match status" value="1"/>
</dbReference>
<dbReference type="Proteomes" id="UP000190890">
    <property type="component" value="Unassembled WGS sequence"/>
</dbReference>
<dbReference type="CDD" id="cd01948">
    <property type="entry name" value="EAL"/>
    <property type="match status" value="1"/>
</dbReference>
<dbReference type="InterPro" id="IPR035919">
    <property type="entry name" value="EAL_sf"/>
</dbReference>
<dbReference type="EMBL" id="LZZM01000208">
    <property type="protein sequence ID" value="OOM73858.1"/>
    <property type="molecule type" value="Genomic_DNA"/>
</dbReference>
<comment type="caution">
    <text evidence="3">The sequence shown here is derived from an EMBL/GenBank/DDBJ whole genome shotgun (WGS) entry which is preliminary data.</text>
</comment>
<accession>A0A1S8T834</accession>
<name>A0A1S8T834_9CLOT</name>
<evidence type="ECO:0000313" key="3">
    <source>
        <dbReference type="EMBL" id="OOM73858.1"/>
    </source>
</evidence>
<dbReference type="PROSITE" id="PS50883">
    <property type="entry name" value="EAL"/>
    <property type="match status" value="1"/>
</dbReference>
<dbReference type="SMART" id="SM00267">
    <property type="entry name" value="GGDEF"/>
    <property type="match status" value="1"/>
</dbReference>
<dbReference type="InterPro" id="IPR029787">
    <property type="entry name" value="Nucleotide_cyclase"/>
</dbReference>
<dbReference type="SUPFAM" id="SSF55073">
    <property type="entry name" value="Nucleotide cyclase"/>
    <property type="match status" value="1"/>
</dbReference>
<dbReference type="InterPro" id="IPR043128">
    <property type="entry name" value="Rev_trsase/Diguanyl_cyclase"/>
</dbReference>
<dbReference type="NCBIfam" id="TIGR00254">
    <property type="entry name" value="GGDEF"/>
    <property type="match status" value="1"/>
</dbReference>
<dbReference type="PANTHER" id="PTHR44757:SF2">
    <property type="entry name" value="BIOFILM ARCHITECTURE MAINTENANCE PROTEIN MBAA"/>
    <property type="match status" value="1"/>
</dbReference>
<dbReference type="AlphaFoldDB" id="A0A1S8T834"/>
<dbReference type="STRING" id="29367.CLPUN_42930"/>
<dbReference type="OrthoDB" id="9762141at2"/>
<dbReference type="SMART" id="SM00052">
    <property type="entry name" value="EAL"/>
    <property type="match status" value="1"/>
</dbReference>
<proteinExistence type="predicted"/>
<evidence type="ECO:0000259" key="2">
    <source>
        <dbReference type="PROSITE" id="PS50887"/>
    </source>
</evidence>
<gene>
    <name evidence="3" type="primary">cph2_6</name>
    <name evidence="3" type="ORF">CLPUN_42930</name>
</gene>
<evidence type="ECO:0000313" key="4">
    <source>
        <dbReference type="Proteomes" id="UP000190890"/>
    </source>
</evidence>
<reference evidence="3 4" key="1">
    <citation type="submission" date="2016-05" db="EMBL/GenBank/DDBJ databases">
        <title>Microbial solvent formation.</title>
        <authorList>
            <person name="Poehlein A."/>
            <person name="Montoya Solano J.D."/>
            <person name="Flitsch S."/>
            <person name="Krabben P."/>
            <person name="Duerre P."/>
            <person name="Daniel R."/>
        </authorList>
    </citation>
    <scope>NUCLEOTIDE SEQUENCE [LARGE SCALE GENOMIC DNA]</scope>
    <source>
        <strain evidence="3 4">DSM 2619</strain>
    </source>
</reference>
<dbReference type="InterPro" id="IPR001633">
    <property type="entry name" value="EAL_dom"/>
</dbReference>
<dbReference type="RefSeq" id="WP_143329093.1">
    <property type="nucleotide sequence ID" value="NZ_LZZM01000208.1"/>
</dbReference>
<dbReference type="Gene3D" id="3.20.20.450">
    <property type="entry name" value="EAL domain"/>
    <property type="match status" value="1"/>
</dbReference>
<dbReference type="CDD" id="cd01949">
    <property type="entry name" value="GGDEF"/>
    <property type="match status" value="1"/>
</dbReference>
<protein>
    <submittedName>
        <fullName evidence="3">Phytochrome-like protein cph2</fullName>
    </submittedName>
</protein>
<dbReference type="Pfam" id="PF00990">
    <property type="entry name" value="GGDEF"/>
    <property type="match status" value="1"/>
</dbReference>
<feature type="domain" description="GGDEF" evidence="2">
    <location>
        <begin position="1"/>
        <end position="127"/>
    </location>
</feature>
<dbReference type="PROSITE" id="PS50887">
    <property type="entry name" value="GGDEF"/>
    <property type="match status" value="1"/>
</dbReference>
<dbReference type="SUPFAM" id="SSF141868">
    <property type="entry name" value="EAL domain-like"/>
    <property type="match status" value="1"/>
</dbReference>
<keyword evidence="4" id="KW-1185">Reference proteome</keyword>
<dbReference type="PANTHER" id="PTHR44757">
    <property type="entry name" value="DIGUANYLATE CYCLASE DGCP"/>
    <property type="match status" value="1"/>
</dbReference>
<dbReference type="Pfam" id="PF00563">
    <property type="entry name" value="EAL"/>
    <property type="match status" value="1"/>
</dbReference>
<organism evidence="3 4">
    <name type="scientific">Clostridium puniceum</name>
    <dbReference type="NCBI Taxonomy" id="29367"/>
    <lineage>
        <taxon>Bacteria</taxon>
        <taxon>Bacillati</taxon>
        <taxon>Bacillota</taxon>
        <taxon>Clostridia</taxon>
        <taxon>Eubacteriales</taxon>
        <taxon>Clostridiaceae</taxon>
        <taxon>Clostridium</taxon>
    </lineage>
</organism>
<feature type="domain" description="EAL" evidence="1">
    <location>
        <begin position="136"/>
        <end position="284"/>
    </location>
</feature>
<dbReference type="InterPro" id="IPR052155">
    <property type="entry name" value="Biofilm_reg_signaling"/>
</dbReference>
<evidence type="ECO:0000259" key="1">
    <source>
        <dbReference type="PROSITE" id="PS50883"/>
    </source>
</evidence>
<dbReference type="InterPro" id="IPR000160">
    <property type="entry name" value="GGDEF_dom"/>
</dbReference>